<protein>
    <submittedName>
        <fullName evidence="2">Class I SAM-dependent methyltransferase</fullName>
    </submittedName>
</protein>
<dbReference type="AlphaFoldDB" id="A0AAF1K0K2"/>
<evidence type="ECO:0000259" key="1">
    <source>
        <dbReference type="Pfam" id="PF08241"/>
    </source>
</evidence>
<gene>
    <name evidence="2" type="ORF">GXW79_06065</name>
</gene>
<accession>A0AAF1K0K2</accession>
<dbReference type="Proteomes" id="UP001196068">
    <property type="component" value="Unassembled WGS sequence"/>
</dbReference>
<dbReference type="InterPro" id="IPR029063">
    <property type="entry name" value="SAM-dependent_MTases_sf"/>
</dbReference>
<dbReference type="Gene3D" id="3.40.50.150">
    <property type="entry name" value="Vaccinia Virus protein VP39"/>
    <property type="match status" value="1"/>
</dbReference>
<organism evidence="2 3">
    <name type="scientific">Plastoroseomonas arctica</name>
    <dbReference type="NCBI Taxonomy" id="1509237"/>
    <lineage>
        <taxon>Bacteria</taxon>
        <taxon>Pseudomonadati</taxon>
        <taxon>Pseudomonadota</taxon>
        <taxon>Alphaproteobacteria</taxon>
        <taxon>Acetobacterales</taxon>
        <taxon>Acetobacteraceae</taxon>
        <taxon>Plastoroseomonas</taxon>
    </lineage>
</organism>
<dbReference type="EMBL" id="JAAEDH010000005">
    <property type="protein sequence ID" value="MBR0654639.1"/>
    <property type="molecule type" value="Genomic_DNA"/>
</dbReference>
<dbReference type="GO" id="GO:0008757">
    <property type="term" value="F:S-adenosylmethionine-dependent methyltransferase activity"/>
    <property type="evidence" value="ECO:0007669"/>
    <property type="project" value="InterPro"/>
</dbReference>
<dbReference type="RefSeq" id="WP_211873462.1">
    <property type="nucleotide sequence ID" value="NZ_JAAEDH010000005.1"/>
</dbReference>
<keyword evidence="2" id="KW-0808">Transferase</keyword>
<proteinExistence type="predicted"/>
<reference evidence="2" key="2">
    <citation type="journal article" date="2021" name="Syst. Appl. Microbiol.">
        <title>Roseomonas hellenica sp. nov., isolated from roots of wild-growing Alkanna tinctoria.</title>
        <authorList>
            <person name="Rat A."/>
            <person name="Naranjo H.D."/>
            <person name="Lebbe L."/>
            <person name="Cnockaert M."/>
            <person name="Krigas N."/>
            <person name="Grigoriadou K."/>
            <person name="Maloupa E."/>
            <person name="Willems A."/>
        </authorList>
    </citation>
    <scope>NUCLEOTIDE SEQUENCE</scope>
    <source>
        <strain evidence="2">LMG 28251</strain>
    </source>
</reference>
<name>A0AAF1K0K2_9PROT</name>
<keyword evidence="3" id="KW-1185">Reference proteome</keyword>
<comment type="caution">
    <text evidence="2">The sequence shown here is derived from an EMBL/GenBank/DDBJ whole genome shotgun (WGS) entry which is preliminary data.</text>
</comment>
<feature type="domain" description="Methyltransferase type 11" evidence="1">
    <location>
        <begin position="127"/>
        <end position="219"/>
    </location>
</feature>
<dbReference type="SUPFAM" id="SSF53335">
    <property type="entry name" value="S-adenosyl-L-methionine-dependent methyltransferases"/>
    <property type="match status" value="1"/>
</dbReference>
<sequence>MIADTAHSVRDAQGRRWPAPDGIAFLRTGREALAAAALERLDNGDRTGALVLLLGDQDDWWQGPTADPVALRELVTRRETLTLRQAMALLAWGPVADYFAHRWSDPTFLAGLALVEAHCPAPSSVFELACGIGHHLRELALRGAAVTGADVVFAKLWIARHWLVPEARLICMDAAQDWPLPDGAFDLVACQDAFYFLEPKPAILARLHRLLAPLGVLAIGHVHNRDWPNFSTGSAMTATELTAMFPGAALYDDTELTEALAAGRAPKVAHGEALAAAEAFAIATGPGLRPACAVQGGLALPASGTSLSRNPLYDDGGRRVWPSERYSREYGSRATYPETTSAPSRAILDAAQPALREQARRRELVALPERW</sequence>
<evidence type="ECO:0000313" key="3">
    <source>
        <dbReference type="Proteomes" id="UP001196068"/>
    </source>
</evidence>
<dbReference type="CDD" id="cd02440">
    <property type="entry name" value="AdoMet_MTases"/>
    <property type="match status" value="1"/>
</dbReference>
<dbReference type="PANTHER" id="PTHR43861">
    <property type="entry name" value="TRANS-ACONITATE 2-METHYLTRANSFERASE-RELATED"/>
    <property type="match status" value="1"/>
</dbReference>
<dbReference type="Pfam" id="PF08241">
    <property type="entry name" value="Methyltransf_11"/>
    <property type="match status" value="1"/>
</dbReference>
<reference evidence="2" key="1">
    <citation type="submission" date="2020-01" db="EMBL/GenBank/DDBJ databases">
        <authorList>
            <person name="Rat A."/>
        </authorList>
    </citation>
    <scope>NUCLEOTIDE SEQUENCE</scope>
    <source>
        <strain evidence="2">LMG 28251</strain>
    </source>
</reference>
<dbReference type="InterPro" id="IPR013216">
    <property type="entry name" value="Methyltransf_11"/>
</dbReference>
<keyword evidence="2" id="KW-0489">Methyltransferase</keyword>
<evidence type="ECO:0000313" key="2">
    <source>
        <dbReference type="EMBL" id="MBR0654639.1"/>
    </source>
</evidence>
<dbReference type="GO" id="GO:0032259">
    <property type="term" value="P:methylation"/>
    <property type="evidence" value="ECO:0007669"/>
    <property type="project" value="UniProtKB-KW"/>
</dbReference>